<dbReference type="GO" id="GO:0061630">
    <property type="term" value="F:ubiquitin protein ligase activity"/>
    <property type="evidence" value="ECO:0007669"/>
    <property type="project" value="UniProtKB-UniRule"/>
</dbReference>
<feature type="compositionally biased region" description="Basic residues" evidence="17">
    <location>
        <begin position="12"/>
        <end position="21"/>
    </location>
</feature>
<dbReference type="GO" id="GO:0005829">
    <property type="term" value="C:cytosol"/>
    <property type="evidence" value="ECO:0007669"/>
    <property type="project" value="UniProtKB-SubCell"/>
</dbReference>
<feature type="compositionally biased region" description="Acidic residues" evidence="17">
    <location>
        <begin position="444"/>
        <end position="456"/>
    </location>
</feature>
<feature type="region of interest" description="Disordered" evidence="17">
    <location>
        <begin position="995"/>
        <end position="1016"/>
    </location>
</feature>
<proteinExistence type="inferred from homology"/>
<keyword evidence="7" id="KW-0963">Cytoplasm</keyword>
<dbReference type="SUPFAM" id="SSF48371">
    <property type="entry name" value="ARM repeat"/>
    <property type="match status" value="1"/>
</dbReference>
<dbReference type="EMBL" id="JASBNA010000022">
    <property type="protein sequence ID" value="KAK7684977.1"/>
    <property type="molecule type" value="Genomic_DNA"/>
</dbReference>
<evidence type="ECO:0000256" key="11">
    <source>
        <dbReference type="ARBA" id="ARBA00022771"/>
    </source>
</evidence>
<dbReference type="Gene3D" id="3.30.40.10">
    <property type="entry name" value="Zinc/RING finger domain, C3HC4 (zinc finger)"/>
    <property type="match status" value="1"/>
</dbReference>
<dbReference type="InterPro" id="IPR013083">
    <property type="entry name" value="Znf_RING/FYVE/PHD"/>
</dbReference>
<comment type="function">
    <text evidence="16">E3 ubiquitin-protein ligase. Component of the ribosome quality control complex (RQC), a ribosome-associated complex that mediates ubiquitination and extraction of incompletely synthesized nascent chains for proteasomal degradation.</text>
</comment>
<feature type="domain" description="RING-type" evidence="18">
    <location>
        <begin position="1703"/>
        <end position="1750"/>
    </location>
</feature>
<sequence>MAKGKSSASSGTRKKHARRAAAVHGGPEEVSFPKEKKPKKEKGAKKGKEPKKKVYIPPSKPAPHPDPLDTLGIAQRIPPELHVVLRKLAKKDSTTKRRALEDLQADWVEKSRTDAAVSQALVESLPVWFHHLPSLFIHPSRRIRQLAVGLHASLLNSVSPLPEQALFFLQEVADANQLESILGTWRMAAHDLDRQVANYARQSWDKFIRLSLSPSAPEATDSQHIETAKRLQLLIDSVTFSRLVSFVYRVLLDPGGVYLYFNPPHYAPAPLPPHAKGAKGKPPPKKEPESAARAKPEEEEEKEEDRNARLRSSAFGAAEWILSTYPVSGQKDEVIVEFLSQFDNELLWSSLYSGKTAPFALDVLALGFDQPSVRRSAWSFLQVLLRVFKGHLQTLLPLLSSAILRSAWVEPATVIRNTMWPPLLTFLKEFPDAWVLDASPSKDDESDDENDSDDEEPKASPAPVTSKAFQEFLLFLELGCLDSPLQDYPAVLIVLSTIPPFIFSTVKDPLQALFTSFWAAIDGRALSGLDRLATSAAFLSSVLESTVFMVRRLGHEQFASLLSSEEPKDAAKALIEEQIGRSWEELSSGRLKVQKETAAKNLAKTLLSLGQIDDSHFTTGWDKLASLIRAQLASANTSIPSFIPTTLKVFQKELNTKACVNELVHEVISSVITEMESVLGNSETQTEPERLASLIAILDAFGKELFEDSSLASAIDDAVLRHTSRLLSLSLPLVLVYLSNRKDESLVQKVWDAVLSAVADADSFAVTLSPLLDATERKALPPFLKPESDPLDRPAGQLVARSLAQGTVVEVSAIEKLLKYPDNFISEDCHRGLISTLVETFSTHSQNTMYDDQIPLSTFSILLRLLRILPNQGDCISFLPDLFELAFLVPEFRDMEPTLESSATDLWHSIMSQVSGEIKENISTTIRERVKAFLSDTSCLASSLQVLHVCLAHKDEVHVGNITEIIPPNTLNTSLDRLPDCPSNLSLAVIDPLVPTSLDEDDDEDEKPESIQPTVDRSGYSSYARTVIALVHYFLENRQLAKTTIWPFRHFLALAQYADERLQFPSATSPLFAKDVPDTILRDLQAKVQQLLTYVLSSAPDQLLSVTLPILLESGSQADDGISGLLHQLIHGSHEGGKVRESRNLYTVLRYLMSSATKDEADKLLAVARKVEKRAPHSSLAIIRSVAESGLEPPSLERYRNQLAADVTGIRPAKVNTEGLWTLRRLNMVAPDPESDVIFLPTPRAVNLIRACQQWITSDEDIDEAVESELTLVFINLAPIVQNVVGSHWDLIFDVLENNLENCSFDDSKTLPTLSRSLRLLLAIQDLATTNKQLRESWVERQQAILILVRDLVTVKLEKSNASGPLSACREQALMIVQDLPTSLIDHNTLSKMCHLVVDSSPDVQTMAYAMLRQAAGKRTEYVVVEAAVDTEAEFKAELPLELIELLQQSLPQAEEPTAQQNILGSLLSWSLVFDLFNDASLKVKSGYIDHLRKHELISEHFLPEVFSILGLYEGVAKAFKLDIWSIDVFYLDSYSPHDSLSLSLLAAHLYYRALKVVPSLFRSWLLDCRDRQLSAAVTTYTSNYFSPALIRAELAQVKDPVASADLKDDNLTVKVANAVNEVTAAYAVDEYQLELKLRLPPDWPLHNIEVKDTTRVGVAEDRWRAWTLGVQQILSFRSGSIIDGIYFFKKNVTSHFEGQSECAICYSVISAMDGSLPKKPCKTCKNRFHSGCLYKWFSTSHSPTCPLCRSEIM</sequence>
<dbReference type="SMART" id="SM00744">
    <property type="entry name" value="RINGv"/>
    <property type="match status" value="1"/>
</dbReference>
<keyword evidence="9 16" id="KW-0479">Metal-binding</keyword>
<evidence type="ECO:0000256" key="5">
    <source>
        <dbReference type="ARBA" id="ARBA00012483"/>
    </source>
</evidence>
<dbReference type="InterPro" id="IPR001841">
    <property type="entry name" value="Znf_RING"/>
</dbReference>
<organism evidence="19 20">
    <name type="scientific">Cerrena zonata</name>
    <dbReference type="NCBI Taxonomy" id="2478898"/>
    <lineage>
        <taxon>Eukaryota</taxon>
        <taxon>Fungi</taxon>
        <taxon>Dikarya</taxon>
        <taxon>Basidiomycota</taxon>
        <taxon>Agaricomycotina</taxon>
        <taxon>Agaricomycetes</taxon>
        <taxon>Polyporales</taxon>
        <taxon>Cerrenaceae</taxon>
        <taxon>Cerrena</taxon>
    </lineage>
</organism>
<dbReference type="CDD" id="cd16491">
    <property type="entry name" value="RING-CH-C4HC3_LTN1"/>
    <property type="match status" value="1"/>
</dbReference>
<dbReference type="PROSITE" id="PS50089">
    <property type="entry name" value="ZF_RING_2"/>
    <property type="match status" value="1"/>
</dbReference>
<evidence type="ECO:0000256" key="14">
    <source>
        <dbReference type="ARBA" id="ARBA00055150"/>
    </source>
</evidence>
<keyword evidence="12 16" id="KW-0833">Ubl conjugation pathway</keyword>
<dbReference type="InterPro" id="IPR054476">
    <property type="entry name" value="Ltn1_N"/>
</dbReference>
<dbReference type="GO" id="GO:0043023">
    <property type="term" value="F:ribosomal large subunit binding"/>
    <property type="evidence" value="ECO:0007669"/>
    <property type="project" value="TreeGrafter"/>
</dbReference>
<evidence type="ECO:0000256" key="17">
    <source>
        <dbReference type="SAM" id="MobiDB-lite"/>
    </source>
</evidence>
<evidence type="ECO:0000313" key="19">
    <source>
        <dbReference type="EMBL" id="KAK7684977.1"/>
    </source>
</evidence>
<comment type="pathway">
    <text evidence="3 16">Protein modification; protein ubiquitination.</text>
</comment>
<evidence type="ECO:0000256" key="10">
    <source>
        <dbReference type="ARBA" id="ARBA00022737"/>
    </source>
</evidence>
<dbReference type="InterPro" id="IPR011016">
    <property type="entry name" value="Znf_RING-CH"/>
</dbReference>
<evidence type="ECO:0000256" key="8">
    <source>
        <dbReference type="ARBA" id="ARBA00022679"/>
    </source>
</evidence>
<evidence type="ECO:0000256" key="2">
    <source>
        <dbReference type="ARBA" id="ARBA00004514"/>
    </source>
</evidence>
<dbReference type="InterPro" id="IPR039804">
    <property type="entry name" value="RING-CH-C4HC3_LTN1"/>
</dbReference>
<dbReference type="Pfam" id="PF22958">
    <property type="entry name" value="Ltn1_1st"/>
    <property type="match status" value="1"/>
</dbReference>
<comment type="similarity">
    <text evidence="4 16">Belongs to the LTN1 family.</text>
</comment>
<evidence type="ECO:0000256" key="6">
    <source>
        <dbReference type="ARBA" id="ARBA00017157"/>
    </source>
</evidence>
<dbReference type="Pfam" id="PF13639">
    <property type="entry name" value="zf-RING_2"/>
    <property type="match status" value="1"/>
</dbReference>
<name>A0AAW0G0C0_9APHY</name>
<evidence type="ECO:0000313" key="20">
    <source>
        <dbReference type="Proteomes" id="UP001385951"/>
    </source>
</evidence>
<dbReference type="PANTHER" id="PTHR12389">
    <property type="entry name" value="ZINC FINGER PROTEIN 294"/>
    <property type="match status" value="1"/>
</dbReference>
<keyword evidence="10" id="KW-0677">Repeat</keyword>
<comment type="function">
    <text evidence="14">E3 ubiquitin-protein ligase component of the ribosome quality control complex (RQC), a ribosome-associated complex that mediates ubiquitination and extraction of incompletely synthesized nascent chains for proteasomal degradation. Mediates ubiquitination of proteins derived from mRNAs lacking stop codons (non-stop proteins) and other translation arrest products induced by poly-lysine sequences and tandem rare codons. Ubiquitination leads to CDC48 recruitment for extraction and degradation of the incomplete translation product. May indirectly play a role in chromatin function and transcription.</text>
</comment>
<feature type="compositionally biased region" description="Basic residues" evidence="17">
    <location>
        <begin position="36"/>
        <end position="54"/>
    </location>
</feature>
<dbReference type="GO" id="GO:1990112">
    <property type="term" value="C:RQC complex"/>
    <property type="evidence" value="ECO:0007669"/>
    <property type="project" value="UniProtKB-UniRule"/>
</dbReference>
<feature type="region of interest" description="Disordered" evidence="17">
    <location>
        <begin position="440"/>
        <end position="463"/>
    </location>
</feature>
<feature type="compositionally biased region" description="Polar residues" evidence="17">
    <location>
        <begin position="1"/>
        <end position="11"/>
    </location>
</feature>
<evidence type="ECO:0000256" key="4">
    <source>
        <dbReference type="ARBA" id="ARBA00007997"/>
    </source>
</evidence>
<dbReference type="PANTHER" id="PTHR12389:SF0">
    <property type="entry name" value="E3 UBIQUITIN-PROTEIN LIGASE LISTERIN"/>
    <property type="match status" value="1"/>
</dbReference>
<dbReference type="InterPro" id="IPR039795">
    <property type="entry name" value="LTN1/Rkr1"/>
</dbReference>
<evidence type="ECO:0000256" key="7">
    <source>
        <dbReference type="ARBA" id="ARBA00022490"/>
    </source>
</evidence>
<comment type="subcellular location">
    <subcellularLocation>
        <location evidence="2">Cytoplasm</location>
        <location evidence="2">Cytosol</location>
    </subcellularLocation>
</comment>
<comment type="subunit">
    <text evidence="16">Component of the ribosome quality control complex (RQC).</text>
</comment>
<evidence type="ECO:0000256" key="15">
    <source>
        <dbReference type="PROSITE-ProRule" id="PRU00175"/>
    </source>
</evidence>
<dbReference type="InterPro" id="IPR054477">
    <property type="entry name" value="LTN1_E3_ligase_6th"/>
</dbReference>
<evidence type="ECO:0000256" key="16">
    <source>
        <dbReference type="RuleBase" id="RU367090"/>
    </source>
</evidence>
<evidence type="ECO:0000256" key="1">
    <source>
        <dbReference type="ARBA" id="ARBA00000900"/>
    </source>
</evidence>
<dbReference type="Proteomes" id="UP001385951">
    <property type="component" value="Unassembled WGS sequence"/>
</dbReference>
<dbReference type="GO" id="GO:1990116">
    <property type="term" value="P:ribosome-associated ubiquitin-dependent protein catabolic process"/>
    <property type="evidence" value="ECO:0007669"/>
    <property type="project" value="UniProtKB-UniRule"/>
</dbReference>
<evidence type="ECO:0000256" key="3">
    <source>
        <dbReference type="ARBA" id="ARBA00004906"/>
    </source>
</evidence>
<evidence type="ECO:0000256" key="12">
    <source>
        <dbReference type="ARBA" id="ARBA00022786"/>
    </source>
</evidence>
<accession>A0AAW0G0C0</accession>
<dbReference type="EC" id="2.3.2.27" evidence="5 16"/>
<reference evidence="19 20" key="1">
    <citation type="submission" date="2022-09" db="EMBL/GenBank/DDBJ databases">
        <authorList>
            <person name="Palmer J.M."/>
        </authorList>
    </citation>
    <scope>NUCLEOTIDE SEQUENCE [LARGE SCALE GENOMIC DNA]</scope>
    <source>
        <strain evidence="19 20">DSM 7382</strain>
    </source>
</reference>
<feature type="compositionally biased region" description="Acidic residues" evidence="17">
    <location>
        <begin position="998"/>
        <end position="1007"/>
    </location>
</feature>
<evidence type="ECO:0000259" key="18">
    <source>
        <dbReference type="PROSITE" id="PS50089"/>
    </source>
</evidence>
<comment type="catalytic activity">
    <reaction evidence="1 16">
        <text>S-ubiquitinyl-[E2 ubiquitin-conjugating enzyme]-L-cysteine + [acceptor protein]-L-lysine = [E2 ubiquitin-conjugating enzyme]-L-cysteine + N(6)-ubiquitinyl-[acceptor protein]-L-lysine.</text>
        <dbReference type="EC" id="2.3.2.27"/>
    </reaction>
</comment>
<keyword evidence="20" id="KW-1185">Reference proteome</keyword>
<keyword evidence="13 16" id="KW-0862">Zinc</keyword>
<dbReference type="GO" id="GO:0008270">
    <property type="term" value="F:zinc ion binding"/>
    <property type="evidence" value="ECO:0007669"/>
    <property type="project" value="UniProtKB-KW"/>
</dbReference>
<dbReference type="SUPFAM" id="SSF57850">
    <property type="entry name" value="RING/U-box"/>
    <property type="match status" value="1"/>
</dbReference>
<keyword evidence="8 16" id="KW-0808">Transferase</keyword>
<evidence type="ECO:0000256" key="13">
    <source>
        <dbReference type="ARBA" id="ARBA00022833"/>
    </source>
</evidence>
<gene>
    <name evidence="19" type="ORF">QCA50_011812</name>
</gene>
<dbReference type="Pfam" id="PF23009">
    <property type="entry name" value="UBC_like"/>
    <property type="match status" value="1"/>
</dbReference>
<dbReference type="GO" id="GO:0072344">
    <property type="term" value="P:rescue of stalled ribosome"/>
    <property type="evidence" value="ECO:0007669"/>
    <property type="project" value="UniProtKB-UniRule"/>
</dbReference>
<dbReference type="FunFam" id="3.30.40.10:FF:000038">
    <property type="entry name" value="E3 ubiquitin-protein ligase listerin"/>
    <property type="match status" value="1"/>
</dbReference>
<feature type="region of interest" description="Disordered" evidence="17">
    <location>
        <begin position="1"/>
        <end position="72"/>
    </location>
</feature>
<feature type="region of interest" description="Disordered" evidence="17">
    <location>
        <begin position="271"/>
        <end position="309"/>
    </location>
</feature>
<feature type="compositionally biased region" description="Basic and acidic residues" evidence="17">
    <location>
        <begin position="284"/>
        <end position="296"/>
    </location>
</feature>
<comment type="caution">
    <text evidence="19">The sequence shown here is derived from an EMBL/GenBank/DDBJ whole genome shotgun (WGS) entry which is preliminary data.</text>
</comment>
<dbReference type="Pfam" id="PF22999">
    <property type="entry name" value="LTN1_E3_ligase_6th"/>
    <property type="match status" value="1"/>
</dbReference>
<protein>
    <recommendedName>
        <fullName evidence="6 16">E3 ubiquitin-protein ligase listerin</fullName>
        <ecNumber evidence="5 16">2.3.2.27</ecNumber>
    </recommendedName>
    <alternativeName>
        <fullName evidence="16">RING-type E3 ubiquitin transferase listerin</fullName>
    </alternativeName>
</protein>
<keyword evidence="11 15" id="KW-0863">Zinc-finger</keyword>
<dbReference type="InterPro" id="IPR016024">
    <property type="entry name" value="ARM-type_fold"/>
</dbReference>
<dbReference type="InterPro" id="IPR054478">
    <property type="entry name" value="LTN1_UBC"/>
</dbReference>
<evidence type="ECO:0000256" key="9">
    <source>
        <dbReference type="ARBA" id="ARBA00022723"/>
    </source>
</evidence>